<gene>
    <name evidence="1" type="ORF">SDC9_211570</name>
</gene>
<organism evidence="1">
    <name type="scientific">bioreactor metagenome</name>
    <dbReference type="NCBI Taxonomy" id="1076179"/>
    <lineage>
        <taxon>unclassified sequences</taxon>
        <taxon>metagenomes</taxon>
        <taxon>ecological metagenomes</taxon>
    </lineage>
</organism>
<name>A0A645JVT4_9ZZZZ</name>
<protein>
    <submittedName>
        <fullName evidence="1">Uncharacterized protein</fullName>
    </submittedName>
</protein>
<proteinExistence type="predicted"/>
<accession>A0A645JVT4</accession>
<comment type="caution">
    <text evidence="1">The sequence shown here is derived from an EMBL/GenBank/DDBJ whole genome shotgun (WGS) entry which is preliminary data.</text>
</comment>
<dbReference type="AlphaFoldDB" id="A0A645JVT4"/>
<reference evidence="1" key="1">
    <citation type="submission" date="2019-08" db="EMBL/GenBank/DDBJ databases">
        <authorList>
            <person name="Kucharzyk K."/>
            <person name="Murdoch R.W."/>
            <person name="Higgins S."/>
            <person name="Loffler F."/>
        </authorList>
    </citation>
    <scope>NUCLEOTIDE SEQUENCE</scope>
</reference>
<dbReference type="EMBL" id="VSSQ01143728">
    <property type="protein sequence ID" value="MPN63804.1"/>
    <property type="molecule type" value="Genomic_DNA"/>
</dbReference>
<evidence type="ECO:0000313" key="1">
    <source>
        <dbReference type="EMBL" id="MPN63804.1"/>
    </source>
</evidence>
<sequence>MSRNHTIIDRIYAEASTAAGIGNIGGVRDITARRIVPERYGGRYV</sequence>